<feature type="transmembrane region" description="Helical" evidence="1">
    <location>
        <begin position="275"/>
        <end position="298"/>
    </location>
</feature>
<organism evidence="2 3">
    <name type="scientific">Ligilactobacillus equi DSM 15833 = JCM 10991</name>
    <dbReference type="NCBI Taxonomy" id="1423740"/>
    <lineage>
        <taxon>Bacteria</taxon>
        <taxon>Bacillati</taxon>
        <taxon>Bacillota</taxon>
        <taxon>Bacilli</taxon>
        <taxon>Lactobacillales</taxon>
        <taxon>Lactobacillaceae</taxon>
        <taxon>Ligilactobacillus</taxon>
    </lineage>
</organism>
<feature type="transmembrane region" description="Helical" evidence="1">
    <location>
        <begin position="48"/>
        <end position="69"/>
    </location>
</feature>
<proteinExistence type="predicted"/>
<protein>
    <submittedName>
        <fullName evidence="2">Uncharacterized protein</fullName>
    </submittedName>
</protein>
<gene>
    <name evidence="2" type="ORF">FC36_GL001816</name>
</gene>
<dbReference type="OrthoDB" id="7010242at2"/>
<name>A0A0R1TE84_9LACO</name>
<comment type="caution">
    <text evidence="2">The sequence shown here is derived from an EMBL/GenBank/DDBJ whole genome shotgun (WGS) entry which is preliminary data.</text>
</comment>
<reference evidence="2 3" key="1">
    <citation type="journal article" date="2015" name="Genome Announc.">
        <title>Expanding the biotechnology potential of lactobacilli through comparative genomics of 213 strains and associated genera.</title>
        <authorList>
            <person name="Sun Z."/>
            <person name="Harris H.M."/>
            <person name="McCann A."/>
            <person name="Guo C."/>
            <person name="Argimon S."/>
            <person name="Zhang W."/>
            <person name="Yang X."/>
            <person name="Jeffery I.B."/>
            <person name="Cooney J.C."/>
            <person name="Kagawa T.F."/>
            <person name="Liu W."/>
            <person name="Song Y."/>
            <person name="Salvetti E."/>
            <person name="Wrobel A."/>
            <person name="Rasinkangas P."/>
            <person name="Parkhill J."/>
            <person name="Rea M.C."/>
            <person name="O'Sullivan O."/>
            <person name="Ritari J."/>
            <person name="Douillard F.P."/>
            <person name="Paul Ross R."/>
            <person name="Yang R."/>
            <person name="Briner A.E."/>
            <person name="Felis G.E."/>
            <person name="de Vos W.M."/>
            <person name="Barrangou R."/>
            <person name="Klaenhammer T.R."/>
            <person name="Caufield P.W."/>
            <person name="Cui Y."/>
            <person name="Zhang H."/>
            <person name="O'Toole P.W."/>
        </authorList>
    </citation>
    <scope>NUCLEOTIDE SEQUENCE [LARGE SCALE GENOMIC DNA]</scope>
    <source>
        <strain evidence="2 3">DSM 15833</strain>
    </source>
</reference>
<sequence length="441" mass="49496">MTYFGFVWMLLLFLACLLVFLSNQIEYLVTLVIVAGTLQSTNFWEFDGLVVGAQVLTSLLFGGVMFLMVGARKLILGKFPLETQPWRTRLWVLMMLGYIICLSFLQGTFGTNALKIWQLASYIICFYYMYVAGKLIPAGYLLRLVRGVTIYILVVGFLQLLMSVHVLPKFMLISEFFWNDGKVPSIDDGNLSYIVKFWTPEIYFRLFATFMEPSYFASFAVGAFFFFLSQPKTWGNLAILGFLLLEIGLSMSSTAYGALMVTGLFYILLAQKGSSSLGLLLGGGAVGIAMYFACYGVLDRVLFSKLAGGSANSRLNWNAEAYRTFLGSPVFGIGYKEKRANDIWHTLLAEQGICGLVIYVGFILSLVAPLFKPRNMYSRDYLSAVWAVLGCVVTLSIAVPDLDLGVFWMWLNILALARGRQQVLRQTYEEEKCDFNYCASL</sequence>
<feature type="transmembrane region" description="Helical" evidence="1">
    <location>
        <begin position="240"/>
        <end position="269"/>
    </location>
</feature>
<evidence type="ECO:0000313" key="2">
    <source>
        <dbReference type="EMBL" id="KRL76824.1"/>
    </source>
</evidence>
<dbReference type="Proteomes" id="UP000051048">
    <property type="component" value="Unassembled WGS sequence"/>
</dbReference>
<accession>A0A0R1TE84</accession>
<feature type="transmembrane region" description="Helical" evidence="1">
    <location>
        <begin position="383"/>
        <end position="411"/>
    </location>
</feature>
<dbReference type="EMBL" id="AZFH01000192">
    <property type="protein sequence ID" value="KRL76824.1"/>
    <property type="molecule type" value="Genomic_DNA"/>
</dbReference>
<keyword evidence="1" id="KW-1133">Transmembrane helix</keyword>
<keyword evidence="1" id="KW-0812">Transmembrane</keyword>
<feature type="transmembrane region" description="Helical" evidence="1">
    <location>
        <begin position="116"/>
        <end position="136"/>
    </location>
</feature>
<dbReference type="AlphaFoldDB" id="A0A0R1TE84"/>
<feature type="transmembrane region" description="Helical" evidence="1">
    <location>
        <begin position="148"/>
        <end position="167"/>
    </location>
</feature>
<dbReference type="RefSeq" id="WP_056986908.1">
    <property type="nucleotide sequence ID" value="NZ_AZFH01000192.1"/>
</dbReference>
<keyword evidence="1" id="KW-0472">Membrane</keyword>
<feature type="transmembrane region" description="Helical" evidence="1">
    <location>
        <begin position="202"/>
        <end position="228"/>
    </location>
</feature>
<evidence type="ECO:0000313" key="3">
    <source>
        <dbReference type="Proteomes" id="UP000051048"/>
    </source>
</evidence>
<feature type="transmembrane region" description="Helical" evidence="1">
    <location>
        <begin position="347"/>
        <end position="371"/>
    </location>
</feature>
<evidence type="ECO:0000256" key="1">
    <source>
        <dbReference type="SAM" id="Phobius"/>
    </source>
</evidence>
<feature type="transmembrane region" description="Helical" evidence="1">
    <location>
        <begin position="90"/>
        <end position="110"/>
    </location>
</feature>
<dbReference type="PATRIC" id="fig|1423740.3.peg.1959"/>
<dbReference type="STRING" id="1423740.FC36_GL001816"/>